<dbReference type="PANTHER" id="PTHR11079">
    <property type="entry name" value="CYTOSINE DEAMINASE FAMILY MEMBER"/>
    <property type="match status" value="1"/>
</dbReference>
<dbReference type="Gene3D" id="3.40.140.10">
    <property type="entry name" value="Cytidine Deaminase, domain 2"/>
    <property type="match status" value="1"/>
</dbReference>
<feature type="binding site" evidence="8">
    <location>
        <position position="124"/>
    </location>
    <ligand>
        <name>Zn(2+)</name>
        <dbReference type="ChEBI" id="CHEBI:29105"/>
        <note>catalytic</note>
    </ligand>
</feature>
<dbReference type="InterPro" id="IPR016193">
    <property type="entry name" value="Cytidine_deaminase-like"/>
</dbReference>
<dbReference type="PANTHER" id="PTHR11079:SF202">
    <property type="entry name" value="TRNA-SPECIFIC ADENOSINE DEAMINASE"/>
    <property type="match status" value="1"/>
</dbReference>
<dbReference type="EC" id="3.5.4.33" evidence="8"/>
<comment type="catalytic activity">
    <reaction evidence="7 8">
        <text>adenosine(34) in tRNA + H2O + H(+) = inosine(34) in tRNA + NH4(+)</text>
        <dbReference type="Rhea" id="RHEA:43168"/>
        <dbReference type="Rhea" id="RHEA-COMP:10373"/>
        <dbReference type="Rhea" id="RHEA-COMP:10374"/>
        <dbReference type="ChEBI" id="CHEBI:15377"/>
        <dbReference type="ChEBI" id="CHEBI:15378"/>
        <dbReference type="ChEBI" id="CHEBI:28938"/>
        <dbReference type="ChEBI" id="CHEBI:74411"/>
        <dbReference type="ChEBI" id="CHEBI:82852"/>
        <dbReference type="EC" id="3.5.4.33"/>
    </reaction>
</comment>
<feature type="domain" description="CMP/dCMP-type deaminase" evidence="9">
    <location>
        <begin position="43"/>
        <end position="153"/>
    </location>
</feature>
<protein>
    <recommendedName>
        <fullName evidence="8">tRNA-specific adenosine deaminase</fullName>
        <ecNumber evidence="8">3.5.4.33</ecNumber>
    </recommendedName>
</protein>
<evidence type="ECO:0000256" key="7">
    <source>
        <dbReference type="ARBA" id="ARBA00048045"/>
    </source>
</evidence>
<dbReference type="AlphaFoldDB" id="D2MMY1"/>
<comment type="subunit">
    <text evidence="2 8">Homodimer.</text>
</comment>
<dbReference type="InterPro" id="IPR002125">
    <property type="entry name" value="CMP_dCMP_dom"/>
</dbReference>
<keyword evidence="3 8" id="KW-0819">tRNA processing</keyword>
<reference evidence="11" key="1">
    <citation type="submission" date="2009-12" db="EMBL/GenBank/DDBJ databases">
        <title>Sequence of Clostridiales genomosp. BVAB3 str. UPII9-5.</title>
        <authorList>
            <person name="Madupu R."/>
            <person name="Durkin A.S."/>
            <person name="Torralba M."/>
            <person name="Methe B."/>
            <person name="Sutton G.G."/>
            <person name="Strausberg R.L."/>
            <person name="Nelson K.E."/>
        </authorList>
    </citation>
    <scope>NUCLEOTIDE SEQUENCE [LARGE SCALE GENOMIC DNA]</scope>
    <source>
        <strain evidence="11">W1219</strain>
    </source>
</reference>
<proteinExistence type="inferred from homology"/>
<feature type="active site" description="Proton donor" evidence="8">
    <location>
        <position position="96"/>
    </location>
</feature>
<comment type="caution">
    <text evidence="10">The sequence shown here is derived from an EMBL/GenBank/DDBJ whole genome shotgun (WGS) entry which is preliminary data.</text>
</comment>
<evidence type="ECO:0000256" key="3">
    <source>
        <dbReference type="ARBA" id="ARBA00022694"/>
    </source>
</evidence>
<evidence type="ECO:0000256" key="4">
    <source>
        <dbReference type="ARBA" id="ARBA00022723"/>
    </source>
</evidence>
<evidence type="ECO:0000256" key="2">
    <source>
        <dbReference type="ARBA" id="ARBA00011738"/>
    </source>
</evidence>
<dbReference type="CDD" id="cd01285">
    <property type="entry name" value="nucleoside_deaminase"/>
    <property type="match status" value="1"/>
</dbReference>
<comment type="similarity">
    <text evidence="1">Belongs to the cytidine and deoxycytidylate deaminase family. ADAT2 subfamily.</text>
</comment>
<evidence type="ECO:0000256" key="8">
    <source>
        <dbReference type="HAMAP-Rule" id="MF_00972"/>
    </source>
</evidence>
<dbReference type="Proteomes" id="UP000005017">
    <property type="component" value="Unassembled WGS sequence"/>
</dbReference>
<evidence type="ECO:0000256" key="6">
    <source>
        <dbReference type="ARBA" id="ARBA00022833"/>
    </source>
</evidence>
<keyword evidence="6 8" id="KW-0862">Zinc</keyword>
<name>D2MMY1_9FIRM</name>
<organism evidence="10 11">
    <name type="scientific">Bulleidia extructa W1219</name>
    <dbReference type="NCBI Taxonomy" id="679192"/>
    <lineage>
        <taxon>Bacteria</taxon>
        <taxon>Bacillati</taxon>
        <taxon>Bacillota</taxon>
        <taxon>Erysipelotrichia</taxon>
        <taxon>Erysipelotrichales</taxon>
        <taxon>Erysipelotrichaceae</taxon>
        <taxon>Bulleidia</taxon>
    </lineage>
</organism>
<dbReference type="GO" id="GO:0008270">
    <property type="term" value="F:zinc ion binding"/>
    <property type="evidence" value="ECO:0007669"/>
    <property type="project" value="UniProtKB-UniRule"/>
</dbReference>
<dbReference type="HAMAP" id="MF_00972">
    <property type="entry name" value="tRNA_aden_deaminase"/>
    <property type="match status" value="1"/>
</dbReference>
<dbReference type="eggNOG" id="COG0590">
    <property type="taxonomic scope" value="Bacteria"/>
</dbReference>
<evidence type="ECO:0000313" key="10">
    <source>
        <dbReference type="EMBL" id="EFC06407.1"/>
    </source>
</evidence>
<feature type="binding site" evidence="8">
    <location>
        <position position="127"/>
    </location>
    <ligand>
        <name>Zn(2+)</name>
        <dbReference type="ChEBI" id="CHEBI:29105"/>
        <note>catalytic</note>
    </ligand>
</feature>
<sequence length="195" mass="22329">MKLFVRNSTLLVVQQLAHELGQGWKTAAISDSNCVYRFLIMKNREEYYMSLAIEEAKKAELSDEVPIGCVIVCDDMVIARNHNHKESKNNAIYHAEVEAILEASKVKNNWNLNDCDLYVTLEPCMMCTGAILNSRLRTIYYGADSFKAGFLKTKINLEAIRGLNHYPVIKKGVLERECAQLLSRYFQKKRSDQTE</sequence>
<dbReference type="SUPFAM" id="SSF53927">
    <property type="entry name" value="Cytidine deaminase-like"/>
    <property type="match status" value="1"/>
</dbReference>
<evidence type="ECO:0000256" key="5">
    <source>
        <dbReference type="ARBA" id="ARBA00022801"/>
    </source>
</evidence>
<evidence type="ECO:0000256" key="1">
    <source>
        <dbReference type="ARBA" id="ARBA00010669"/>
    </source>
</evidence>
<accession>D2MMY1</accession>
<keyword evidence="5 8" id="KW-0378">Hydrolase</keyword>
<dbReference type="STRING" id="679192.HMPREF9013_1117"/>
<comment type="function">
    <text evidence="8">Catalyzes the deamination of adenosine to inosine at the wobble position 34 of tRNA(Arg2).</text>
</comment>
<comment type="cofactor">
    <cofactor evidence="8">
        <name>Zn(2+)</name>
        <dbReference type="ChEBI" id="CHEBI:29105"/>
    </cofactor>
    <text evidence="8">Binds 1 zinc ion per subunit.</text>
</comment>
<dbReference type="Pfam" id="PF00383">
    <property type="entry name" value="dCMP_cyt_deam_1"/>
    <property type="match status" value="1"/>
</dbReference>
<dbReference type="PROSITE" id="PS00903">
    <property type="entry name" value="CYT_DCMP_DEAMINASES_1"/>
    <property type="match status" value="1"/>
</dbReference>
<feature type="binding site" evidence="8">
    <location>
        <position position="94"/>
    </location>
    <ligand>
        <name>Zn(2+)</name>
        <dbReference type="ChEBI" id="CHEBI:29105"/>
        <note>catalytic</note>
    </ligand>
</feature>
<dbReference type="GO" id="GO:0052717">
    <property type="term" value="F:tRNA-specific adenosine-34 deaminase activity"/>
    <property type="evidence" value="ECO:0007669"/>
    <property type="project" value="UniProtKB-UniRule"/>
</dbReference>
<evidence type="ECO:0000259" key="9">
    <source>
        <dbReference type="PROSITE" id="PS51747"/>
    </source>
</evidence>
<dbReference type="EMBL" id="ADFR01000002">
    <property type="protein sequence ID" value="EFC06407.1"/>
    <property type="molecule type" value="Genomic_DNA"/>
</dbReference>
<dbReference type="InterPro" id="IPR028883">
    <property type="entry name" value="tRNA_aden_deaminase"/>
</dbReference>
<evidence type="ECO:0000313" key="11">
    <source>
        <dbReference type="Proteomes" id="UP000005017"/>
    </source>
</evidence>
<keyword evidence="4 8" id="KW-0479">Metal-binding</keyword>
<gene>
    <name evidence="8" type="primary">tadA</name>
    <name evidence="10" type="ORF">HMPREF9013_1117</name>
</gene>
<dbReference type="PROSITE" id="PS51747">
    <property type="entry name" value="CYT_DCMP_DEAMINASES_2"/>
    <property type="match status" value="1"/>
</dbReference>
<dbReference type="GO" id="GO:0002100">
    <property type="term" value="P:tRNA wobble adenosine to inosine editing"/>
    <property type="evidence" value="ECO:0007669"/>
    <property type="project" value="UniProtKB-UniRule"/>
</dbReference>
<keyword evidence="11" id="KW-1185">Reference proteome</keyword>
<dbReference type="InterPro" id="IPR016192">
    <property type="entry name" value="APOBEC/CMP_deaminase_Zn-bd"/>
</dbReference>